<dbReference type="PANTHER" id="PTHR47338:SF5">
    <property type="entry name" value="ZN(II)2CYS6 TRANSCRIPTION FACTOR (EUROFUNG)"/>
    <property type="match status" value="1"/>
</dbReference>
<accession>A0A1L7WZ88</accession>
<keyword evidence="5" id="KW-0539">Nucleus</keyword>
<keyword evidence="2" id="KW-0479">Metal-binding</keyword>
<name>A0A1L7WZ88_9HELO</name>
<dbReference type="PANTHER" id="PTHR47338">
    <property type="entry name" value="ZN(II)2CYS6 TRANSCRIPTION FACTOR (EUROFUNG)-RELATED"/>
    <property type="match status" value="1"/>
</dbReference>
<dbReference type="InterPro" id="IPR001138">
    <property type="entry name" value="Zn2Cys6_DnaBD"/>
</dbReference>
<evidence type="ECO:0000313" key="8">
    <source>
        <dbReference type="Proteomes" id="UP000184330"/>
    </source>
</evidence>
<keyword evidence="4" id="KW-0804">Transcription</keyword>
<proteinExistence type="predicted"/>
<evidence type="ECO:0000256" key="4">
    <source>
        <dbReference type="ARBA" id="ARBA00023163"/>
    </source>
</evidence>
<dbReference type="SUPFAM" id="SSF57701">
    <property type="entry name" value="Zn2/Cys6 DNA-binding domain"/>
    <property type="match status" value="1"/>
</dbReference>
<reference evidence="7 8" key="1">
    <citation type="submission" date="2016-03" db="EMBL/GenBank/DDBJ databases">
        <authorList>
            <person name="Ploux O."/>
        </authorList>
    </citation>
    <scope>NUCLEOTIDE SEQUENCE [LARGE SCALE GENOMIC DNA]</scope>
    <source>
        <strain evidence="7 8">UAMH 11012</strain>
    </source>
</reference>
<dbReference type="PROSITE" id="PS00463">
    <property type="entry name" value="ZN2_CY6_FUNGAL_1"/>
    <property type="match status" value="1"/>
</dbReference>
<dbReference type="Proteomes" id="UP000184330">
    <property type="component" value="Unassembled WGS sequence"/>
</dbReference>
<evidence type="ECO:0000256" key="5">
    <source>
        <dbReference type="ARBA" id="ARBA00023242"/>
    </source>
</evidence>
<dbReference type="SMART" id="SM00066">
    <property type="entry name" value="GAL4"/>
    <property type="match status" value="1"/>
</dbReference>
<dbReference type="InterPro" id="IPR036864">
    <property type="entry name" value="Zn2-C6_fun-type_DNA-bd_sf"/>
</dbReference>
<protein>
    <recommendedName>
        <fullName evidence="6">Zn(2)-C6 fungal-type domain-containing protein</fullName>
    </recommendedName>
</protein>
<gene>
    <name evidence="7" type="ORF">PAC_07978</name>
</gene>
<comment type="subcellular location">
    <subcellularLocation>
        <location evidence="1">Nucleus</location>
    </subcellularLocation>
</comment>
<dbReference type="OrthoDB" id="39175at2759"/>
<evidence type="ECO:0000256" key="3">
    <source>
        <dbReference type="ARBA" id="ARBA00023015"/>
    </source>
</evidence>
<dbReference type="Pfam" id="PF00172">
    <property type="entry name" value="Zn_clus"/>
    <property type="match status" value="1"/>
</dbReference>
<keyword evidence="8" id="KW-1185">Reference proteome</keyword>
<evidence type="ECO:0000313" key="7">
    <source>
        <dbReference type="EMBL" id="CZR58088.1"/>
    </source>
</evidence>
<dbReference type="InterPro" id="IPR050815">
    <property type="entry name" value="TF_fung"/>
</dbReference>
<evidence type="ECO:0000259" key="6">
    <source>
        <dbReference type="PROSITE" id="PS50048"/>
    </source>
</evidence>
<feature type="domain" description="Zn(2)-C6 fungal-type" evidence="6">
    <location>
        <begin position="19"/>
        <end position="52"/>
    </location>
</feature>
<dbReference type="GO" id="GO:0000981">
    <property type="term" value="F:DNA-binding transcription factor activity, RNA polymerase II-specific"/>
    <property type="evidence" value="ECO:0007669"/>
    <property type="project" value="InterPro"/>
</dbReference>
<dbReference type="Gene3D" id="4.10.240.10">
    <property type="entry name" value="Zn(2)-C6 fungal-type DNA-binding domain"/>
    <property type="match status" value="1"/>
</dbReference>
<evidence type="ECO:0000256" key="2">
    <source>
        <dbReference type="ARBA" id="ARBA00022723"/>
    </source>
</evidence>
<dbReference type="PROSITE" id="PS50048">
    <property type="entry name" value="ZN2_CY6_FUNGAL_2"/>
    <property type="match status" value="1"/>
</dbReference>
<dbReference type="EMBL" id="FJOG01000011">
    <property type="protein sequence ID" value="CZR58088.1"/>
    <property type="molecule type" value="Genomic_DNA"/>
</dbReference>
<organism evidence="7 8">
    <name type="scientific">Phialocephala subalpina</name>
    <dbReference type="NCBI Taxonomy" id="576137"/>
    <lineage>
        <taxon>Eukaryota</taxon>
        <taxon>Fungi</taxon>
        <taxon>Dikarya</taxon>
        <taxon>Ascomycota</taxon>
        <taxon>Pezizomycotina</taxon>
        <taxon>Leotiomycetes</taxon>
        <taxon>Helotiales</taxon>
        <taxon>Mollisiaceae</taxon>
        <taxon>Phialocephala</taxon>
        <taxon>Phialocephala fortinii species complex</taxon>
    </lineage>
</organism>
<sequence length="635" mass="69309">MSSSSSRNGTFLGPKPTKACVNCRRQKMKCEVDPDRSSSCKRCRVSQIPCIFKPRANAAAVVHELPPPPLIAESASNTAQPKLDPQTILSRIDTIEALLGIVSSPQSVLDDDVCLRPTSTDSAFCGVFAAAMHLKMTTRPPQTPRIWSRGVIKQIWLSFHKNMPGLHFLSKKKTSSTPTPLLLAAILYVSALHHPSPEFAGLSPGYFIATCSAIAELAVPTQAASRASQDGPDKENMKLSEEERGFQNVLGLILAGLISEAFIETAGLWITMGYRIIDLEHASLHMSCPIVPKEAPLPSLRQLQTAAKDPFYSLTQMMHTGLSHFTGRGLPTIWSFISSNQVENTPPAPAVFTEADSKVIREWARQLDDWLVQWNKPNDPEHDSLMIFRQYSLHRLFVLSIYHPARGFDLFANNVATIERHELLISARATLKLQNEDKGIWSNWDLVIITWAALLVLQGIEGGVGEADDFILIQAHLNMLQTTHQPEPSLRHTLASRLESSLQHMHTPRPAPEPDPMFLSSSTQNPNSSYDDGWAIFDSNSIALAASQFNMGSVSGNGGGMSVNEGGVGDYGGNGVGTGGGGGGMQTGQQQQFGDIDGQWLSNEQYADAWQSTMFRIFGNSNQDMAMSMGGNGMI</sequence>
<dbReference type="GO" id="GO:0005634">
    <property type="term" value="C:nucleus"/>
    <property type="evidence" value="ECO:0007669"/>
    <property type="project" value="UniProtKB-SubCell"/>
</dbReference>
<keyword evidence="3" id="KW-0805">Transcription regulation</keyword>
<dbReference type="CDD" id="cd00067">
    <property type="entry name" value="GAL4"/>
    <property type="match status" value="1"/>
</dbReference>
<evidence type="ECO:0000256" key="1">
    <source>
        <dbReference type="ARBA" id="ARBA00004123"/>
    </source>
</evidence>
<dbReference type="GO" id="GO:0008270">
    <property type="term" value="F:zinc ion binding"/>
    <property type="evidence" value="ECO:0007669"/>
    <property type="project" value="InterPro"/>
</dbReference>
<dbReference type="AlphaFoldDB" id="A0A1L7WZ88"/>